<dbReference type="Proteomes" id="UP000572817">
    <property type="component" value="Unassembled WGS sequence"/>
</dbReference>
<dbReference type="GO" id="GO:0005829">
    <property type="term" value="C:cytosol"/>
    <property type="evidence" value="ECO:0007669"/>
    <property type="project" value="TreeGrafter"/>
</dbReference>
<feature type="repeat" description="ANK" evidence="3">
    <location>
        <begin position="433"/>
        <end position="465"/>
    </location>
</feature>
<feature type="repeat" description="ANK" evidence="3">
    <location>
        <begin position="398"/>
        <end position="430"/>
    </location>
</feature>
<keyword evidence="2 3" id="KW-0040">ANK repeat</keyword>
<dbReference type="InterPro" id="IPR002110">
    <property type="entry name" value="Ankyrin_rpt"/>
</dbReference>
<dbReference type="PROSITE" id="PS50088">
    <property type="entry name" value="ANK_REPEAT"/>
    <property type="match status" value="3"/>
</dbReference>
<evidence type="ECO:0000259" key="5">
    <source>
        <dbReference type="Pfam" id="PF14420"/>
    </source>
</evidence>
<dbReference type="GO" id="GO:0071356">
    <property type="term" value="P:cellular response to tumor necrosis factor"/>
    <property type="evidence" value="ECO:0007669"/>
    <property type="project" value="TreeGrafter"/>
</dbReference>
<dbReference type="OrthoDB" id="3910313at2759"/>
<gene>
    <name evidence="6" type="ORF">GTA08_BOTSDO13948</name>
</gene>
<dbReference type="PROSITE" id="PS50297">
    <property type="entry name" value="ANK_REP_REGION"/>
    <property type="match status" value="3"/>
</dbReference>
<dbReference type="PANTHER" id="PTHR46680:SF3">
    <property type="entry name" value="NF-KAPPA-B INHIBITOR CACTUS"/>
    <property type="match status" value="1"/>
</dbReference>
<dbReference type="Pfam" id="PF12796">
    <property type="entry name" value="Ank_2"/>
    <property type="match status" value="2"/>
</dbReference>
<sequence length="546" mass="61652">MDTTQQPRLHSWDSQFFCPLTLSDAMASSSKGVALDWEGMRDEITSLYIDQNKSLTDIIDGMKTSHGFHATKSQYEARFKKWKLRKNLRKRKAEQDWKTVKWKVEKRKREGKETDVYVDDTLLPSKKVRKETSRYNISTIEALIFRGMNPSLEDFKDPRILTFAETSPIMPSGFSLRSPTISTANDVGSQTHVPESITKFQALTQDYAGLCRSSPPPPFKTAQEFFLWPKLLELPYQRFRETLAENFRLIQSMDTLFSLPEQMKTQGTGFYNRKSWDIIEQAIGTACLSSFENFGIAQNDPRSTAMVLKEAINLISNHHDPEVLTKDLASWLVLQEACYTNKEIVKLLLDYKADVNSPAKGIYGRTALQAATESEDSTIVQLLLDHGADVNAPPAKFRGATALQLAAVTGNIPLALLLLKREADVNAPGAHYSGRTALEGAAERGRIDMVQLFFNAGARFDLPNSGHCERVFRLAAREGYYAVIALLKSRLKEWNALVTTPMKVPECLEELADEWNPDSEEDWGELYNSEDNEEYTETDSEGSEVI</sequence>
<dbReference type="Gene3D" id="1.25.40.20">
    <property type="entry name" value="Ankyrin repeat-containing domain"/>
    <property type="match status" value="2"/>
</dbReference>
<comment type="caution">
    <text evidence="6">The sequence shown here is derived from an EMBL/GenBank/DDBJ whole genome shotgun (WGS) entry which is preliminary data.</text>
</comment>
<evidence type="ECO:0000313" key="6">
    <source>
        <dbReference type="EMBL" id="KAF4310540.1"/>
    </source>
</evidence>
<dbReference type="InterPro" id="IPR025676">
    <property type="entry name" value="Clr5_dom"/>
</dbReference>
<evidence type="ECO:0000256" key="2">
    <source>
        <dbReference type="ARBA" id="ARBA00023043"/>
    </source>
</evidence>
<feature type="region of interest" description="Disordered" evidence="4">
    <location>
        <begin position="513"/>
        <end position="546"/>
    </location>
</feature>
<evidence type="ECO:0000256" key="3">
    <source>
        <dbReference type="PROSITE-ProRule" id="PRU00023"/>
    </source>
</evidence>
<evidence type="ECO:0000313" key="7">
    <source>
        <dbReference type="Proteomes" id="UP000572817"/>
    </source>
</evidence>
<feature type="domain" description="Clr5" evidence="5">
    <location>
        <begin position="36"/>
        <end position="86"/>
    </location>
</feature>
<evidence type="ECO:0000256" key="1">
    <source>
        <dbReference type="ARBA" id="ARBA00022737"/>
    </source>
</evidence>
<proteinExistence type="predicted"/>
<name>A0A8H4N670_9PEZI</name>
<dbReference type="InterPro" id="IPR051070">
    <property type="entry name" value="NF-kappa-B_inhibitor"/>
</dbReference>
<dbReference type="SUPFAM" id="SSF48403">
    <property type="entry name" value="Ankyrin repeat"/>
    <property type="match status" value="1"/>
</dbReference>
<dbReference type="EMBL" id="WWBZ02000014">
    <property type="protein sequence ID" value="KAF4310540.1"/>
    <property type="molecule type" value="Genomic_DNA"/>
</dbReference>
<dbReference type="SMART" id="SM00248">
    <property type="entry name" value="ANK"/>
    <property type="match status" value="4"/>
</dbReference>
<keyword evidence="1" id="KW-0677">Repeat</keyword>
<dbReference type="AlphaFoldDB" id="A0A8H4N670"/>
<accession>A0A8H4N670</accession>
<evidence type="ECO:0000256" key="4">
    <source>
        <dbReference type="SAM" id="MobiDB-lite"/>
    </source>
</evidence>
<organism evidence="6 7">
    <name type="scientific">Botryosphaeria dothidea</name>
    <dbReference type="NCBI Taxonomy" id="55169"/>
    <lineage>
        <taxon>Eukaryota</taxon>
        <taxon>Fungi</taxon>
        <taxon>Dikarya</taxon>
        <taxon>Ascomycota</taxon>
        <taxon>Pezizomycotina</taxon>
        <taxon>Dothideomycetes</taxon>
        <taxon>Dothideomycetes incertae sedis</taxon>
        <taxon>Botryosphaeriales</taxon>
        <taxon>Botryosphaeriaceae</taxon>
        <taxon>Botryosphaeria</taxon>
    </lineage>
</organism>
<dbReference type="InterPro" id="IPR036770">
    <property type="entry name" value="Ankyrin_rpt-contain_sf"/>
</dbReference>
<protein>
    <recommendedName>
        <fullName evidence="5">Clr5 domain-containing protein</fullName>
    </recommendedName>
</protein>
<dbReference type="Pfam" id="PF14420">
    <property type="entry name" value="Clr5"/>
    <property type="match status" value="1"/>
</dbReference>
<dbReference type="GO" id="GO:0051059">
    <property type="term" value="F:NF-kappaB binding"/>
    <property type="evidence" value="ECO:0007669"/>
    <property type="project" value="TreeGrafter"/>
</dbReference>
<feature type="repeat" description="ANK" evidence="3">
    <location>
        <begin position="363"/>
        <end position="395"/>
    </location>
</feature>
<keyword evidence="7" id="KW-1185">Reference proteome</keyword>
<dbReference type="PANTHER" id="PTHR46680">
    <property type="entry name" value="NF-KAPPA-B INHIBITOR ALPHA"/>
    <property type="match status" value="1"/>
</dbReference>
<reference evidence="6" key="1">
    <citation type="submission" date="2020-04" db="EMBL/GenBank/DDBJ databases">
        <title>Genome Assembly and Annotation of Botryosphaeria dothidea sdau 11-99, a Latent Pathogen of Apple Fruit Ring Rot in China.</title>
        <authorList>
            <person name="Yu C."/>
            <person name="Diao Y."/>
            <person name="Lu Q."/>
            <person name="Zhao J."/>
            <person name="Cui S."/>
            <person name="Peng C."/>
            <person name="He B."/>
            <person name="Liu H."/>
        </authorList>
    </citation>
    <scope>NUCLEOTIDE SEQUENCE [LARGE SCALE GENOMIC DNA]</scope>
    <source>
        <strain evidence="6">Sdau11-99</strain>
    </source>
</reference>